<sequence>MSGVCSNAGSPLECCPNYRVVGNSCIECWPGTHGVNCKDYCPPNFYGRLCSKKCECEPCDNVTGCSNTNNTSSKPSPEKDESPTNSALWPTLSVLTSCIVTCFIFCLRIFCILRQRMLTKIPSDLDEYGSKNEMAPLENSRYSISKTPRTIDLSQTNDTETSYDKCHTRVSNNITETTSRNAYGCDDSMDGAYNILKLTVSDKNDHMQIPNNSSTPLEIQKHTNVHEASSVSNIVSDKNDHMQIPNNSSTPLEIQNMTNVKEDTSQVASSVSNIVKTEKHESKPSINREKRKHQKELLRALDEFKKGSTRDRKKLRYSFTKSTELY</sequence>
<feature type="transmembrane region" description="Helical" evidence="1">
    <location>
        <begin position="87"/>
        <end position="110"/>
    </location>
</feature>
<dbReference type="EnsemblMetazoa" id="G15549.1">
    <property type="protein sequence ID" value="G15549.1:cds"/>
    <property type="gene ID" value="G15549"/>
</dbReference>
<keyword evidence="3" id="KW-1185">Reference proteome</keyword>
<keyword evidence="1" id="KW-1133">Transmembrane helix</keyword>
<dbReference type="AlphaFoldDB" id="A0A8W8IT30"/>
<accession>A0A8W8IT30</accession>
<keyword evidence="1" id="KW-0812">Transmembrane</keyword>
<reference evidence="2" key="1">
    <citation type="submission" date="2022-08" db="UniProtKB">
        <authorList>
            <consortium name="EnsemblMetazoa"/>
        </authorList>
    </citation>
    <scope>IDENTIFICATION</scope>
    <source>
        <strain evidence="2">05x7-T-G4-1.051#20</strain>
    </source>
</reference>
<dbReference type="Proteomes" id="UP000005408">
    <property type="component" value="Unassembled WGS sequence"/>
</dbReference>
<evidence type="ECO:0000256" key="1">
    <source>
        <dbReference type="SAM" id="Phobius"/>
    </source>
</evidence>
<organism evidence="2 3">
    <name type="scientific">Magallana gigas</name>
    <name type="common">Pacific oyster</name>
    <name type="synonym">Crassostrea gigas</name>
    <dbReference type="NCBI Taxonomy" id="29159"/>
    <lineage>
        <taxon>Eukaryota</taxon>
        <taxon>Metazoa</taxon>
        <taxon>Spiralia</taxon>
        <taxon>Lophotrochozoa</taxon>
        <taxon>Mollusca</taxon>
        <taxon>Bivalvia</taxon>
        <taxon>Autobranchia</taxon>
        <taxon>Pteriomorphia</taxon>
        <taxon>Ostreida</taxon>
        <taxon>Ostreoidea</taxon>
        <taxon>Ostreidae</taxon>
        <taxon>Magallana</taxon>
    </lineage>
</organism>
<evidence type="ECO:0000313" key="3">
    <source>
        <dbReference type="Proteomes" id="UP000005408"/>
    </source>
</evidence>
<name>A0A8W8IT30_MAGGI</name>
<keyword evidence="1" id="KW-0472">Membrane</keyword>
<proteinExistence type="predicted"/>
<dbReference type="Gene3D" id="2.170.300.10">
    <property type="entry name" value="Tie2 ligand-binding domain superfamily"/>
    <property type="match status" value="1"/>
</dbReference>
<protein>
    <submittedName>
        <fullName evidence="2">Uncharacterized protein</fullName>
    </submittedName>
</protein>
<evidence type="ECO:0000313" key="2">
    <source>
        <dbReference type="EnsemblMetazoa" id="G15549.1:cds"/>
    </source>
</evidence>